<name>A0A9P6VGE9_9HELO</name>
<keyword evidence="2" id="KW-1185">Reference proteome</keyword>
<reference evidence="1" key="1">
    <citation type="submission" date="2019-07" db="EMBL/GenBank/DDBJ databases">
        <title>Hyphodiscus hymeniophilus genome sequencing and assembly.</title>
        <authorList>
            <person name="Kramer G."/>
            <person name="Nodwell J."/>
        </authorList>
    </citation>
    <scope>NUCLEOTIDE SEQUENCE</scope>
    <source>
        <strain evidence="1">ATCC 34498</strain>
    </source>
</reference>
<evidence type="ECO:0000313" key="2">
    <source>
        <dbReference type="Proteomes" id="UP000785200"/>
    </source>
</evidence>
<dbReference type="OrthoDB" id="3549057at2759"/>
<comment type="caution">
    <text evidence="1">The sequence shown here is derived from an EMBL/GenBank/DDBJ whole genome shotgun (WGS) entry which is preliminary data.</text>
</comment>
<dbReference type="Proteomes" id="UP000785200">
    <property type="component" value="Unassembled WGS sequence"/>
</dbReference>
<organism evidence="1 2">
    <name type="scientific">Hyphodiscus hymeniophilus</name>
    <dbReference type="NCBI Taxonomy" id="353542"/>
    <lineage>
        <taxon>Eukaryota</taxon>
        <taxon>Fungi</taxon>
        <taxon>Dikarya</taxon>
        <taxon>Ascomycota</taxon>
        <taxon>Pezizomycotina</taxon>
        <taxon>Leotiomycetes</taxon>
        <taxon>Helotiales</taxon>
        <taxon>Hyphodiscaceae</taxon>
        <taxon>Hyphodiscus</taxon>
    </lineage>
</organism>
<accession>A0A9P6VGE9</accession>
<protein>
    <submittedName>
        <fullName evidence="1">Uncharacterized protein</fullName>
    </submittedName>
</protein>
<gene>
    <name evidence="1" type="ORF">D0Z07_6853</name>
</gene>
<dbReference type="EMBL" id="VNKQ01000012">
    <property type="protein sequence ID" value="KAG0647447.1"/>
    <property type="molecule type" value="Genomic_DNA"/>
</dbReference>
<proteinExistence type="predicted"/>
<evidence type="ECO:0000313" key="1">
    <source>
        <dbReference type="EMBL" id="KAG0647447.1"/>
    </source>
</evidence>
<sequence>MPQISIALQRQLTAESAKRYSTAESIKSVEASPSDPANEILEVVYNIRTHTFRTCYRSALLTKEPDNVPLVEMAANVPPLLVDGRMQVVQIPKWKTKVGFLWRKSDGKFTKVRERVVRLPSWVWISRNLHGKFNELWVENV</sequence>
<dbReference type="AlphaFoldDB" id="A0A9P6VGE9"/>